<evidence type="ECO:0000256" key="1">
    <source>
        <dbReference type="SAM" id="MobiDB-lite"/>
    </source>
</evidence>
<evidence type="ECO:0000313" key="3">
    <source>
        <dbReference type="Proteomes" id="UP000245207"/>
    </source>
</evidence>
<dbReference type="GO" id="GO:0006355">
    <property type="term" value="P:regulation of DNA-templated transcription"/>
    <property type="evidence" value="ECO:0007669"/>
    <property type="project" value="InterPro"/>
</dbReference>
<protein>
    <submittedName>
        <fullName evidence="2">Quinonprotein alcohol dehydrogenase-like-superfamily</fullName>
    </submittedName>
</protein>
<name>A0A2U1MP61_ARTAN</name>
<dbReference type="InterPro" id="IPR027728">
    <property type="entry name" value="Topless_fam"/>
</dbReference>
<comment type="caution">
    <text evidence="2">The sequence shown here is derived from an EMBL/GenBank/DDBJ whole genome shotgun (WGS) entry which is preliminary data.</text>
</comment>
<dbReference type="Gene3D" id="2.40.50.140">
    <property type="entry name" value="Nucleic acid-binding proteins"/>
    <property type="match status" value="1"/>
</dbReference>
<gene>
    <name evidence="2" type="ORF">CTI12_AA357650</name>
</gene>
<dbReference type="PANTHER" id="PTHR44083">
    <property type="entry name" value="TOPLESS-RELATED PROTEIN 1-RELATED"/>
    <property type="match status" value="1"/>
</dbReference>
<keyword evidence="3" id="KW-1185">Reference proteome</keyword>
<organism evidence="2 3">
    <name type="scientific">Artemisia annua</name>
    <name type="common">Sweet wormwood</name>
    <dbReference type="NCBI Taxonomy" id="35608"/>
    <lineage>
        <taxon>Eukaryota</taxon>
        <taxon>Viridiplantae</taxon>
        <taxon>Streptophyta</taxon>
        <taxon>Embryophyta</taxon>
        <taxon>Tracheophyta</taxon>
        <taxon>Spermatophyta</taxon>
        <taxon>Magnoliopsida</taxon>
        <taxon>eudicotyledons</taxon>
        <taxon>Gunneridae</taxon>
        <taxon>Pentapetalae</taxon>
        <taxon>asterids</taxon>
        <taxon>campanulids</taxon>
        <taxon>Asterales</taxon>
        <taxon>Asteraceae</taxon>
        <taxon>Asteroideae</taxon>
        <taxon>Anthemideae</taxon>
        <taxon>Artemisiinae</taxon>
        <taxon>Artemisia</taxon>
    </lineage>
</organism>
<dbReference type="PANTHER" id="PTHR44083:SF5">
    <property type="entry name" value="PROTEIN TOPLESS-RELATED PROTEIN 2"/>
    <property type="match status" value="1"/>
</dbReference>
<accession>A0A2U1MP61</accession>
<dbReference type="STRING" id="35608.A0A2U1MP61"/>
<dbReference type="Proteomes" id="UP000245207">
    <property type="component" value="Unassembled WGS sequence"/>
</dbReference>
<dbReference type="EMBL" id="PKPP01004729">
    <property type="protein sequence ID" value="PWA63012.1"/>
    <property type="molecule type" value="Genomic_DNA"/>
</dbReference>
<reference evidence="2 3" key="1">
    <citation type="journal article" date="2018" name="Mol. Plant">
        <title>The genome of Artemisia annua provides insight into the evolution of Asteraceae family and artemisinin biosynthesis.</title>
        <authorList>
            <person name="Shen Q."/>
            <person name="Zhang L."/>
            <person name="Liao Z."/>
            <person name="Wang S."/>
            <person name="Yan T."/>
            <person name="Shi P."/>
            <person name="Liu M."/>
            <person name="Fu X."/>
            <person name="Pan Q."/>
            <person name="Wang Y."/>
            <person name="Lv Z."/>
            <person name="Lu X."/>
            <person name="Zhang F."/>
            <person name="Jiang W."/>
            <person name="Ma Y."/>
            <person name="Chen M."/>
            <person name="Hao X."/>
            <person name="Li L."/>
            <person name="Tang Y."/>
            <person name="Lv G."/>
            <person name="Zhou Y."/>
            <person name="Sun X."/>
            <person name="Brodelius P.E."/>
            <person name="Rose J.K.C."/>
            <person name="Tang K."/>
        </authorList>
    </citation>
    <scope>NUCLEOTIDE SEQUENCE [LARGE SCALE GENOMIC DNA]</scope>
    <source>
        <strain evidence="3">cv. Huhao1</strain>
        <tissue evidence="2">Leaf</tissue>
    </source>
</reference>
<dbReference type="AlphaFoldDB" id="A0A2U1MP61"/>
<dbReference type="OrthoDB" id="1743797at2759"/>
<proteinExistence type="predicted"/>
<evidence type="ECO:0000313" key="2">
    <source>
        <dbReference type="EMBL" id="PWA63012.1"/>
    </source>
</evidence>
<feature type="region of interest" description="Disordered" evidence="1">
    <location>
        <begin position="114"/>
        <end position="137"/>
    </location>
</feature>
<dbReference type="InterPro" id="IPR012340">
    <property type="entry name" value="NA-bd_OB-fold"/>
</dbReference>
<sequence>MEQNITALCDIDPMLDDIKILARCISIWKSHPKGKPNEVWSLDMILQDPKGNRVQATVRTKEHINNVGNYRFVFEQVVQNKKSHNKFIQQAQANTPFSLLTHLKEAKPKHYRDHGWSRLTPCGNETTNQPRKPNRDKHEVTKVTLVTRNGKKGEAHLVEWNVSERAIKKEYFGFRKRSMGVVQFDTTRNRFLATGDEFQIMFWDMDSTNLLSVTDAND</sequence>
<dbReference type="SUPFAM" id="SSF50249">
    <property type="entry name" value="Nucleic acid-binding proteins"/>
    <property type="match status" value="1"/>
</dbReference>